<dbReference type="EMBL" id="CM004474">
    <property type="protein sequence ID" value="OCT79655.1"/>
    <property type="molecule type" value="Genomic_DNA"/>
</dbReference>
<gene>
    <name evidence="2" type="ORF">XELAEV_18026463mg</name>
</gene>
<feature type="non-terminal residue" evidence="2">
    <location>
        <position position="1"/>
    </location>
</feature>
<organism evidence="2 3">
    <name type="scientific">Xenopus laevis</name>
    <name type="common">African clawed frog</name>
    <dbReference type="NCBI Taxonomy" id="8355"/>
    <lineage>
        <taxon>Eukaryota</taxon>
        <taxon>Metazoa</taxon>
        <taxon>Chordata</taxon>
        <taxon>Craniata</taxon>
        <taxon>Vertebrata</taxon>
        <taxon>Euteleostomi</taxon>
        <taxon>Amphibia</taxon>
        <taxon>Batrachia</taxon>
        <taxon>Anura</taxon>
        <taxon>Pipoidea</taxon>
        <taxon>Pipidae</taxon>
        <taxon>Xenopodinae</taxon>
        <taxon>Xenopus</taxon>
        <taxon>Xenopus</taxon>
    </lineage>
</organism>
<dbReference type="Proteomes" id="UP000694892">
    <property type="component" value="Chromosome 5L"/>
</dbReference>
<reference evidence="3" key="1">
    <citation type="journal article" date="2016" name="Nature">
        <title>Genome evolution in the allotetraploid frog Xenopus laevis.</title>
        <authorList>
            <person name="Session A.M."/>
            <person name="Uno Y."/>
            <person name="Kwon T."/>
            <person name="Chapman J.A."/>
            <person name="Toyoda A."/>
            <person name="Takahashi S."/>
            <person name="Fukui A."/>
            <person name="Hikosaka A."/>
            <person name="Suzuki A."/>
            <person name="Kondo M."/>
            <person name="van Heeringen S.J."/>
            <person name="Quigley I."/>
            <person name="Heinz S."/>
            <person name="Ogino H."/>
            <person name="Ochi H."/>
            <person name="Hellsten U."/>
            <person name="Lyons J.B."/>
            <person name="Simakov O."/>
            <person name="Putnam N."/>
            <person name="Stites J."/>
            <person name="Kuroki Y."/>
            <person name="Tanaka T."/>
            <person name="Michiue T."/>
            <person name="Watanabe M."/>
            <person name="Bogdanovic O."/>
            <person name="Lister R."/>
            <person name="Georgiou G."/>
            <person name="Paranjpe S.S."/>
            <person name="van Kruijsbergen I."/>
            <person name="Shu S."/>
            <person name="Carlson J."/>
            <person name="Kinoshita T."/>
            <person name="Ohta Y."/>
            <person name="Mawaribuchi S."/>
            <person name="Jenkins J."/>
            <person name="Grimwood J."/>
            <person name="Schmutz J."/>
            <person name="Mitros T."/>
            <person name="Mozaffari S.V."/>
            <person name="Suzuki Y."/>
            <person name="Haramoto Y."/>
            <person name="Yamamoto T.S."/>
            <person name="Takagi C."/>
            <person name="Heald R."/>
            <person name="Miller K."/>
            <person name="Haudenschild C."/>
            <person name="Kitzman J."/>
            <person name="Nakayama T."/>
            <person name="Izutsu Y."/>
            <person name="Robert J."/>
            <person name="Fortriede J."/>
            <person name="Burns K."/>
            <person name="Lotay V."/>
            <person name="Karimi K."/>
            <person name="Yasuoka Y."/>
            <person name="Dichmann D.S."/>
            <person name="Flajnik M.F."/>
            <person name="Houston D.W."/>
            <person name="Shendure J."/>
            <person name="DuPasquier L."/>
            <person name="Vize P.D."/>
            <person name="Zorn A.M."/>
            <person name="Ito M."/>
            <person name="Marcotte E.M."/>
            <person name="Wallingford J.B."/>
            <person name="Ito Y."/>
            <person name="Asashima M."/>
            <person name="Ueno N."/>
            <person name="Matsuda Y."/>
            <person name="Veenstra G.J."/>
            <person name="Fujiyama A."/>
            <person name="Harland R.M."/>
            <person name="Taira M."/>
            <person name="Rokhsar D.S."/>
        </authorList>
    </citation>
    <scope>NUCLEOTIDE SEQUENCE [LARGE SCALE GENOMIC DNA]</scope>
    <source>
        <strain evidence="3">J</strain>
    </source>
</reference>
<proteinExistence type="predicted"/>
<sequence>CTWEGTFSAGGSQSGALSNLADNDTPPLLAHVQKSRGSASAHAWKSASAAEIIMRMRRESANVHAHTLF</sequence>
<protein>
    <submittedName>
        <fullName evidence="2">Uncharacterized protein</fullName>
    </submittedName>
</protein>
<feature type="compositionally biased region" description="Polar residues" evidence="1">
    <location>
        <begin position="9"/>
        <end position="22"/>
    </location>
</feature>
<name>A0A974HJ21_XENLA</name>
<evidence type="ECO:0000313" key="2">
    <source>
        <dbReference type="EMBL" id="OCT79655.1"/>
    </source>
</evidence>
<dbReference type="AlphaFoldDB" id="A0A974HJ21"/>
<evidence type="ECO:0000313" key="3">
    <source>
        <dbReference type="Proteomes" id="UP000694892"/>
    </source>
</evidence>
<feature type="region of interest" description="Disordered" evidence="1">
    <location>
        <begin position="1"/>
        <end position="24"/>
    </location>
</feature>
<evidence type="ECO:0000256" key="1">
    <source>
        <dbReference type="SAM" id="MobiDB-lite"/>
    </source>
</evidence>
<accession>A0A974HJ21</accession>